<keyword evidence="2" id="KW-1185">Reference proteome</keyword>
<proteinExistence type="predicted"/>
<reference evidence="1" key="1">
    <citation type="submission" date="2019-03" db="EMBL/GenBank/DDBJ databases">
        <title>Improved annotation for the trematode Fasciola hepatica.</title>
        <authorList>
            <person name="Choi Y.-J."/>
            <person name="Martin J."/>
            <person name="Mitreva M."/>
        </authorList>
    </citation>
    <scope>NUCLEOTIDE SEQUENCE [LARGE SCALE GENOMIC DNA]</scope>
</reference>
<dbReference type="InterPro" id="IPR027267">
    <property type="entry name" value="AH/BAR_dom_sf"/>
</dbReference>
<accession>A0A4E0QZN8</accession>
<dbReference type="EMBL" id="JXXN02007728">
    <property type="protein sequence ID" value="THD18996.1"/>
    <property type="molecule type" value="Genomic_DNA"/>
</dbReference>
<dbReference type="Proteomes" id="UP000230066">
    <property type="component" value="Unassembled WGS sequence"/>
</dbReference>
<dbReference type="AlphaFoldDB" id="A0A4E0QZN8"/>
<protein>
    <submittedName>
        <fullName evidence="1">Uncharacterized protein</fullName>
    </submittedName>
</protein>
<gene>
    <name evidence="1" type="ORF">D915_010280</name>
</gene>
<dbReference type="Gene3D" id="1.20.1270.60">
    <property type="entry name" value="Arfaptin homology (AH) domain/BAR domain"/>
    <property type="match status" value="1"/>
</dbReference>
<organism evidence="1 2">
    <name type="scientific">Fasciola hepatica</name>
    <name type="common">Liver fluke</name>
    <dbReference type="NCBI Taxonomy" id="6192"/>
    <lineage>
        <taxon>Eukaryota</taxon>
        <taxon>Metazoa</taxon>
        <taxon>Spiralia</taxon>
        <taxon>Lophotrochozoa</taxon>
        <taxon>Platyhelminthes</taxon>
        <taxon>Trematoda</taxon>
        <taxon>Digenea</taxon>
        <taxon>Plagiorchiida</taxon>
        <taxon>Echinostomata</taxon>
        <taxon>Echinostomatoidea</taxon>
        <taxon>Fasciolidae</taxon>
        <taxon>Fasciola</taxon>
    </lineage>
</organism>
<dbReference type="SUPFAM" id="SSF103657">
    <property type="entry name" value="BAR/IMD domain-like"/>
    <property type="match status" value="1"/>
</dbReference>
<comment type="caution">
    <text evidence="1">The sequence shown here is derived from an EMBL/GenBank/DDBJ whole genome shotgun (WGS) entry which is preliminary data.</text>
</comment>
<sequence length="161" mass="18338">MPEVDLLNFKDIAENGPHTKHLVKAILEKAINVGEDVRKIREAVRTVCLAQDQLSVAYKTLSDTFRTTTIGNPTINEPDDEFKQFSFQFCSFMDEFAQDLHTCLVTQLDTYVNTFNGLPRESTVLEQSNKTCDQAFHNYMKLSKKSPYKVIHSALTELAMI</sequence>
<evidence type="ECO:0000313" key="2">
    <source>
        <dbReference type="Proteomes" id="UP000230066"/>
    </source>
</evidence>
<evidence type="ECO:0000313" key="1">
    <source>
        <dbReference type="EMBL" id="THD18996.1"/>
    </source>
</evidence>
<name>A0A4E0QZN8_FASHE</name>